<dbReference type="EMBL" id="CP067420">
    <property type="protein sequence ID" value="QQP90216.1"/>
    <property type="molecule type" value="Genomic_DNA"/>
</dbReference>
<name>A0ABX7B783_9PROT</name>
<gene>
    <name evidence="1" type="ORF">IGS68_02840</name>
</gene>
<keyword evidence="2" id="KW-1185">Reference proteome</keyword>
<dbReference type="RefSeq" id="WP_201077162.1">
    <property type="nucleotide sequence ID" value="NZ_CP067420.1"/>
</dbReference>
<proteinExistence type="predicted"/>
<sequence>MPAPGRAGDRTDAAPALRRLLESRAIAIRCWQNGVPIFDETGIASMRRFEGGIQIDKPDGTTISVVNGGMGGCHADRGFVCVTRYGPASALSP</sequence>
<evidence type="ECO:0000313" key="2">
    <source>
        <dbReference type="Proteomes" id="UP000595197"/>
    </source>
</evidence>
<reference evidence="1" key="1">
    <citation type="submission" date="2021-02" db="EMBL/GenBank/DDBJ databases">
        <title>Skermanella TT6 skin isolate.</title>
        <authorList>
            <person name="Lee K."/>
            <person name="Ganzorig M."/>
        </authorList>
    </citation>
    <scope>NUCLEOTIDE SEQUENCE</scope>
    <source>
        <strain evidence="1">TT6</strain>
    </source>
</reference>
<accession>A0ABX7B783</accession>
<dbReference type="Proteomes" id="UP000595197">
    <property type="component" value="Chromosome"/>
</dbReference>
<evidence type="ECO:0000313" key="1">
    <source>
        <dbReference type="EMBL" id="QQP90216.1"/>
    </source>
</evidence>
<organism evidence="1 2">
    <name type="scientific">Skermanella cutis</name>
    <dbReference type="NCBI Taxonomy" id="2775420"/>
    <lineage>
        <taxon>Bacteria</taxon>
        <taxon>Pseudomonadati</taxon>
        <taxon>Pseudomonadota</taxon>
        <taxon>Alphaproteobacteria</taxon>
        <taxon>Rhodospirillales</taxon>
        <taxon>Azospirillaceae</taxon>
        <taxon>Skermanella</taxon>
    </lineage>
</organism>
<protein>
    <submittedName>
        <fullName evidence="1">Uncharacterized protein</fullName>
    </submittedName>
</protein>